<protein>
    <recommendedName>
        <fullName evidence="7">Complex I assembly factor TIMMDC1, mitochondrial</fullName>
    </recommendedName>
    <alternativeName>
        <fullName evidence="8">Translocase of inner mitochondrial membrane domain-containing protein 1</fullName>
    </alternativeName>
</protein>
<evidence type="ECO:0000256" key="2">
    <source>
        <dbReference type="ARBA" id="ARBA00008444"/>
    </source>
</evidence>
<evidence type="ECO:0000313" key="11">
    <source>
        <dbReference type="Ensembl" id="ENSPCEP00000003017.1"/>
    </source>
</evidence>
<dbReference type="GO" id="GO:0032981">
    <property type="term" value="P:mitochondrial respiratory chain complex I assembly"/>
    <property type="evidence" value="ECO:0007669"/>
    <property type="project" value="InterPro"/>
</dbReference>
<sequence>MGTPGAGAEPRSLPAYLGRAEVPDTGWERIRELWHRDENQEYPEETLNIIKATCSAAVIGLIYGGVPAFQYAKKHYIEQSQAEIYQNRMDAVHSAHRAGLRGFIRYGWRWSWRMATFVTIFNVVSTGLSVYRNKTTLSHFVMAGAFTGSVFRMHLGLSRIAGGSILGALFGIPVGGLFMAVQALAGETLEEKGARKRRLLYEQKFAEWNARINVTETQFEEIASDIEEGTMEKDVKKIQELLNLPQNPLPSEDRNHSELLSSDRAL</sequence>
<reference evidence="11" key="1">
    <citation type="submission" date="2025-08" db="UniProtKB">
        <authorList>
            <consortium name="Ensembl"/>
        </authorList>
    </citation>
    <scope>IDENTIFICATION</scope>
</reference>
<evidence type="ECO:0000256" key="9">
    <source>
        <dbReference type="SAM" id="MobiDB-lite"/>
    </source>
</evidence>
<dbReference type="PANTHER" id="PTHR13002:SF1">
    <property type="entry name" value="COMPLEX I ASSEMBLY FACTOR TIMMDC1, MITOCHONDRIAL"/>
    <property type="match status" value="1"/>
</dbReference>
<comment type="function">
    <text evidence="6">Chaperone protein involved in the assembly of the mitochondrial NADH:ubiquinone oxidoreductase complex (complex I). Participates in constructing the membrane arm of complex I.</text>
</comment>
<proteinExistence type="inferred from homology"/>
<reference evidence="11" key="2">
    <citation type="submission" date="2025-09" db="UniProtKB">
        <authorList>
            <consortium name="Ensembl"/>
        </authorList>
    </citation>
    <scope>IDENTIFICATION</scope>
</reference>
<evidence type="ECO:0000313" key="12">
    <source>
        <dbReference type="Proteomes" id="UP000694393"/>
    </source>
</evidence>
<dbReference type="PANTHER" id="PTHR13002">
    <property type="entry name" value="C3ORF1 PROTEIN-RELATED"/>
    <property type="match status" value="1"/>
</dbReference>
<dbReference type="Pfam" id="PF02466">
    <property type="entry name" value="Tim17"/>
    <property type="match status" value="1"/>
</dbReference>
<dbReference type="GO" id="GO:0005739">
    <property type="term" value="C:mitochondrion"/>
    <property type="evidence" value="ECO:0007669"/>
    <property type="project" value="TreeGrafter"/>
</dbReference>
<dbReference type="AlphaFoldDB" id="A0A8C8RBK9"/>
<evidence type="ECO:0000256" key="10">
    <source>
        <dbReference type="SAM" id="Phobius"/>
    </source>
</evidence>
<evidence type="ECO:0000256" key="7">
    <source>
        <dbReference type="ARBA" id="ARBA00040778"/>
    </source>
</evidence>
<comment type="similarity">
    <text evidence="2">Belongs to the Tim17/Tim22/Tim23 family.</text>
</comment>
<keyword evidence="12" id="KW-1185">Reference proteome</keyword>
<evidence type="ECO:0000256" key="6">
    <source>
        <dbReference type="ARBA" id="ARBA00037236"/>
    </source>
</evidence>
<evidence type="ECO:0000256" key="5">
    <source>
        <dbReference type="ARBA" id="ARBA00023136"/>
    </source>
</evidence>
<accession>A0A8C8RBK9</accession>
<keyword evidence="3 10" id="KW-0812">Transmembrane</keyword>
<keyword evidence="4 10" id="KW-1133">Transmembrane helix</keyword>
<dbReference type="InterPro" id="IPR055299">
    <property type="entry name" value="TIMMDC1"/>
</dbReference>
<name>A0A8C8RBK9_9SAUR</name>
<evidence type="ECO:0000256" key="3">
    <source>
        <dbReference type="ARBA" id="ARBA00022692"/>
    </source>
</evidence>
<dbReference type="Proteomes" id="UP000694393">
    <property type="component" value="Unplaced"/>
</dbReference>
<dbReference type="Ensembl" id="ENSPCET00000003122.1">
    <property type="protein sequence ID" value="ENSPCEP00000003017.1"/>
    <property type="gene ID" value="ENSPCEG00000002439.1"/>
</dbReference>
<evidence type="ECO:0000256" key="8">
    <source>
        <dbReference type="ARBA" id="ARBA00041344"/>
    </source>
</evidence>
<evidence type="ECO:0000256" key="1">
    <source>
        <dbReference type="ARBA" id="ARBA00004141"/>
    </source>
</evidence>
<keyword evidence="5 10" id="KW-0472">Membrane</keyword>
<dbReference type="GO" id="GO:0016020">
    <property type="term" value="C:membrane"/>
    <property type="evidence" value="ECO:0007669"/>
    <property type="project" value="UniProtKB-SubCell"/>
</dbReference>
<feature type="region of interest" description="Disordered" evidence="9">
    <location>
        <begin position="244"/>
        <end position="266"/>
    </location>
</feature>
<comment type="subcellular location">
    <subcellularLocation>
        <location evidence="1">Membrane</location>
        <topology evidence="1">Multi-pass membrane protein</topology>
    </subcellularLocation>
</comment>
<feature type="transmembrane region" description="Helical" evidence="10">
    <location>
        <begin position="110"/>
        <end position="131"/>
    </location>
</feature>
<feature type="transmembrane region" description="Helical" evidence="10">
    <location>
        <begin position="165"/>
        <end position="185"/>
    </location>
</feature>
<evidence type="ECO:0000256" key="4">
    <source>
        <dbReference type="ARBA" id="ARBA00022989"/>
    </source>
</evidence>
<organism evidence="11 12">
    <name type="scientific">Pelusios castaneus</name>
    <name type="common">West African mud turtle</name>
    <dbReference type="NCBI Taxonomy" id="367368"/>
    <lineage>
        <taxon>Eukaryota</taxon>
        <taxon>Metazoa</taxon>
        <taxon>Chordata</taxon>
        <taxon>Craniata</taxon>
        <taxon>Vertebrata</taxon>
        <taxon>Euteleostomi</taxon>
        <taxon>Archelosauria</taxon>
        <taxon>Testudinata</taxon>
        <taxon>Testudines</taxon>
        <taxon>Pleurodira</taxon>
        <taxon>Pelomedusidae</taxon>
        <taxon>Pelusios</taxon>
    </lineage>
</organism>